<keyword evidence="3" id="KW-1185">Reference proteome</keyword>
<name>R7VCV2_CAPTE</name>
<protein>
    <submittedName>
        <fullName evidence="1 2">Uncharacterized protein</fullName>
    </submittedName>
</protein>
<dbReference type="EnsemblMetazoa" id="CapteT212213">
    <property type="protein sequence ID" value="CapteP212213"/>
    <property type="gene ID" value="CapteG212213"/>
</dbReference>
<gene>
    <name evidence="1" type="ORF">CAPTEDRAFT_212213</name>
</gene>
<evidence type="ECO:0000313" key="1">
    <source>
        <dbReference type="EMBL" id="ELU16469.1"/>
    </source>
</evidence>
<dbReference type="EMBL" id="AMQN01036780">
    <property type="status" value="NOT_ANNOTATED_CDS"/>
    <property type="molecule type" value="Genomic_DNA"/>
</dbReference>
<reference evidence="1 3" key="2">
    <citation type="journal article" date="2013" name="Nature">
        <title>Insights into bilaterian evolution from three spiralian genomes.</title>
        <authorList>
            <person name="Simakov O."/>
            <person name="Marletaz F."/>
            <person name="Cho S.J."/>
            <person name="Edsinger-Gonzales E."/>
            <person name="Havlak P."/>
            <person name="Hellsten U."/>
            <person name="Kuo D.H."/>
            <person name="Larsson T."/>
            <person name="Lv J."/>
            <person name="Arendt D."/>
            <person name="Savage R."/>
            <person name="Osoegawa K."/>
            <person name="de Jong P."/>
            <person name="Grimwood J."/>
            <person name="Chapman J.A."/>
            <person name="Shapiro H."/>
            <person name="Aerts A."/>
            <person name="Otillar R.P."/>
            <person name="Terry A.Y."/>
            <person name="Boore J.L."/>
            <person name="Grigoriev I.V."/>
            <person name="Lindberg D.R."/>
            <person name="Seaver E.C."/>
            <person name="Weisblat D.A."/>
            <person name="Putnam N.H."/>
            <person name="Rokhsar D.S."/>
        </authorList>
    </citation>
    <scope>NUCLEOTIDE SEQUENCE</scope>
    <source>
        <strain evidence="1 3">I ESC-2004</strain>
    </source>
</reference>
<dbReference type="EMBL" id="KB293146">
    <property type="protein sequence ID" value="ELU16469.1"/>
    <property type="molecule type" value="Genomic_DNA"/>
</dbReference>
<reference evidence="2" key="3">
    <citation type="submission" date="2015-06" db="UniProtKB">
        <authorList>
            <consortium name="EnsemblMetazoa"/>
        </authorList>
    </citation>
    <scope>IDENTIFICATION</scope>
</reference>
<evidence type="ECO:0000313" key="2">
    <source>
        <dbReference type="EnsemblMetazoa" id="CapteP212213"/>
    </source>
</evidence>
<sequence length="122" mass="14072">MGSKCCCIVDQCCECETETPDDWFTLKEAVESREVNLEEIATEEESPPEVSYLEETQMILSELQEKLQQPQNEVFAREFINSYREINSETQILNACANFGKDFKDDQNVTYVLMEEVPMGHS</sequence>
<dbReference type="AlphaFoldDB" id="R7VCV2"/>
<dbReference type="Proteomes" id="UP000014760">
    <property type="component" value="Unassembled WGS sequence"/>
</dbReference>
<organism evidence="1">
    <name type="scientific">Capitella teleta</name>
    <name type="common">Polychaete worm</name>
    <dbReference type="NCBI Taxonomy" id="283909"/>
    <lineage>
        <taxon>Eukaryota</taxon>
        <taxon>Metazoa</taxon>
        <taxon>Spiralia</taxon>
        <taxon>Lophotrochozoa</taxon>
        <taxon>Annelida</taxon>
        <taxon>Polychaeta</taxon>
        <taxon>Sedentaria</taxon>
        <taxon>Scolecida</taxon>
        <taxon>Capitellidae</taxon>
        <taxon>Capitella</taxon>
    </lineage>
</organism>
<reference evidence="3" key="1">
    <citation type="submission" date="2012-12" db="EMBL/GenBank/DDBJ databases">
        <authorList>
            <person name="Hellsten U."/>
            <person name="Grimwood J."/>
            <person name="Chapman J.A."/>
            <person name="Shapiro H."/>
            <person name="Aerts A."/>
            <person name="Otillar R.P."/>
            <person name="Terry A.Y."/>
            <person name="Boore J.L."/>
            <person name="Simakov O."/>
            <person name="Marletaz F."/>
            <person name="Cho S.-J."/>
            <person name="Edsinger-Gonzales E."/>
            <person name="Havlak P."/>
            <person name="Kuo D.-H."/>
            <person name="Larsson T."/>
            <person name="Lv J."/>
            <person name="Arendt D."/>
            <person name="Savage R."/>
            <person name="Osoegawa K."/>
            <person name="de Jong P."/>
            <person name="Lindberg D.R."/>
            <person name="Seaver E.C."/>
            <person name="Weisblat D.A."/>
            <person name="Putnam N.H."/>
            <person name="Grigoriev I.V."/>
            <person name="Rokhsar D.S."/>
        </authorList>
    </citation>
    <scope>NUCLEOTIDE SEQUENCE</scope>
    <source>
        <strain evidence="3">I ESC-2004</strain>
    </source>
</reference>
<proteinExistence type="predicted"/>
<evidence type="ECO:0000313" key="3">
    <source>
        <dbReference type="Proteomes" id="UP000014760"/>
    </source>
</evidence>
<accession>R7VCV2</accession>
<dbReference type="HOGENOM" id="CLU_2028865_0_0_1"/>